<feature type="region of interest" description="Disordered" evidence="7">
    <location>
        <begin position="25"/>
        <end position="65"/>
    </location>
</feature>
<feature type="compositionally biased region" description="Basic and acidic residues" evidence="7">
    <location>
        <begin position="25"/>
        <end position="52"/>
    </location>
</feature>
<feature type="transmembrane region" description="Helical" evidence="8">
    <location>
        <begin position="229"/>
        <end position="247"/>
    </location>
</feature>
<keyword evidence="3 8" id="KW-0812">Transmembrane</keyword>
<comment type="subcellular location">
    <subcellularLocation>
        <location evidence="1">Membrane</location>
        <topology evidence="1">Multi-pass membrane protein</topology>
    </subcellularLocation>
</comment>
<reference evidence="9 10" key="1">
    <citation type="submission" date="2017-06" db="EMBL/GenBank/DDBJ databases">
        <title>Aedes aegypti genome working group (AGWG) sequencing and assembly.</title>
        <authorList>
            <consortium name="Aedes aegypti Genome Working Group (AGWG)"/>
            <person name="Matthews B.J."/>
        </authorList>
    </citation>
    <scope>NUCLEOTIDE SEQUENCE [LARGE SCALE GENOMIC DNA]</scope>
    <source>
        <strain evidence="9 10">LVP_AGWG</strain>
    </source>
</reference>
<dbReference type="GO" id="GO:0007155">
    <property type="term" value="P:cell adhesion"/>
    <property type="evidence" value="ECO:0007669"/>
    <property type="project" value="UniProtKB-KW"/>
</dbReference>
<dbReference type="AlphaFoldDB" id="A0A903UZK5"/>
<reference evidence="9" key="2">
    <citation type="submission" date="2022-10" db="UniProtKB">
        <authorList>
            <consortium name="EnsemblMetazoa"/>
        </authorList>
    </citation>
    <scope>IDENTIFICATION</scope>
    <source>
        <strain evidence="9">LVP_AGWG</strain>
    </source>
</reference>
<keyword evidence="10" id="KW-1185">Reference proteome</keyword>
<dbReference type="PANTHER" id="PTHR12316:SF20">
    <property type="entry name" value="NINJURIN-A"/>
    <property type="match status" value="1"/>
</dbReference>
<dbReference type="Proteomes" id="UP000008820">
    <property type="component" value="Chromosome 2"/>
</dbReference>
<name>A0A903UZK5_AEDAE</name>
<dbReference type="PANTHER" id="PTHR12316">
    <property type="entry name" value="NINJURIN-RELATED"/>
    <property type="match status" value="1"/>
</dbReference>
<evidence type="ECO:0008006" key="11">
    <source>
        <dbReference type="Google" id="ProtNLM"/>
    </source>
</evidence>
<evidence type="ECO:0000256" key="4">
    <source>
        <dbReference type="ARBA" id="ARBA00022889"/>
    </source>
</evidence>
<feature type="transmembrane region" description="Helical" evidence="8">
    <location>
        <begin position="184"/>
        <end position="208"/>
    </location>
</feature>
<dbReference type="GO" id="GO:0042246">
    <property type="term" value="P:tissue regeneration"/>
    <property type="evidence" value="ECO:0007669"/>
    <property type="project" value="InterPro"/>
</dbReference>
<organism evidence="9 10">
    <name type="scientific">Aedes aegypti</name>
    <name type="common">Yellowfever mosquito</name>
    <name type="synonym">Culex aegypti</name>
    <dbReference type="NCBI Taxonomy" id="7159"/>
    <lineage>
        <taxon>Eukaryota</taxon>
        <taxon>Metazoa</taxon>
        <taxon>Ecdysozoa</taxon>
        <taxon>Arthropoda</taxon>
        <taxon>Hexapoda</taxon>
        <taxon>Insecta</taxon>
        <taxon>Pterygota</taxon>
        <taxon>Neoptera</taxon>
        <taxon>Endopterygota</taxon>
        <taxon>Diptera</taxon>
        <taxon>Nematocera</taxon>
        <taxon>Culicoidea</taxon>
        <taxon>Culicidae</taxon>
        <taxon>Culicinae</taxon>
        <taxon>Aedini</taxon>
        <taxon>Aedes</taxon>
        <taxon>Stegomyia</taxon>
    </lineage>
</organism>
<gene>
    <name evidence="9" type="primary">5579418</name>
</gene>
<dbReference type="EnsemblMetazoa" id="AAEL015456-RB">
    <property type="protein sequence ID" value="AAEL015456-PB"/>
    <property type="gene ID" value="AAEL015456"/>
</dbReference>
<dbReference type="Pfam" id="PF04923">
    <property type="entry name" value="Ninjurin"/>
    <property type="match status" value="1"/>
</dbReference>
<feature type="compositionally biased region" description="Polar residues" evidence="7">
    <location>
        <begin position="110"/>
        <end position="129"/>
    </location>
</feature>
<feature type="region of interest" description="Disordered" evidence="7">
    <location>
        <begin position="110"/>
        <end position="134"/>
    </location>
</feature>
<evidence type="ECO:0000256" key="1">
    <source>
        <dbReference type="ARBA" id="ARBA00004141"/>
    </source>
</evidence>
<evidence type="ECO:0000256" key="7">
    <source>
        <dbReference type="SAM" id="MobiDB-lite"/>
    </source>
</evidence>
<keyword evidence="5 8" id="KW-1133">Transmembrane helix</keyword>
<evidence type="ECO:0000256" key="8">
    <source>
        <dbReference type="SAM" id="Phobius"/>
    </source>
</evidence>
<evidence type="ECO:0000313" key="9">
    <source>
        <dbReference type="EnsemblMetazoa" id="AAEL015456-PB"/>
    </source>
</evidence>
<evidence type="ECO:0000256" key="5">
    <source>
        <dbReference type="ARBA" id="ARBA00022989"/>
    </source>
</evidence>
<keyword evidence="6 8" id="KW-0472">Membrane</keyword>
<evidence type="ECO:0000313" key="10">
    <source>
        <dbReference type="Proteomes" id="UP000008820"/>
    </source>
</evidence>
<evidence type="ECO:0000256" key="3">
    <source>
        <dbReference type="ARBA" id="ARBA00022692"/>
    </source>
</evidence>
<evidence type="ECO:0000256" key="6">
    <source>
        <dbReference type="ARBA" id="ARBA00023136"/>
    </source>
</evidence>
<accession>A0A903UZK5</accession>
<keyword evidence="4" id="KW-0130">Cell adhesion</keyword>
<dbReference type="OrthoDB" id="6114058at2759"/>
<proteinExistence type="inferred from homology"/>
<protein>
    <recommendedName>
        <fullName evidence="11">Ninjurin-1</fullName>
    </recommendedName>
</protein>
<dbReference type="GO" id="GO:0016020">
    <property type="term" value="C:membrane"/>
    <property type="evidence" value="ECO:0007669"/>
    <property type="project" value="UniProtKB-SubCell"/>
</dbReference>
<sequence length="285" mass="31499">MENPKSAKQQMMEFAGEKLLEKLKEFKESKQKTPKDSGEQRLVEDDVARSELDSGTSSGMNTKSDSKELVRYHSVVELDAVEDEFDSCADSTEDIQSSLQEQERARLLDSTKNWLQPTPSSKPNSTLPDNSIPICNPKPESPNAELSNFVQKKSIAQGMMDLALVSANTNQLRYVMDIGSRHPYFYTSIALIITSLVMQLIVGLALIYNSRFNIRKKHEMRSADRINDLSVIGVFLITLVNVFISTFNGSNAGIYSSETIPMSTENVTTAIPDVGSVLSSSVDGS</sequence>
<comment type="similarity">
    <text evidence="2">Belongs to the ninjurin family.</text>
</comment>
<feature type="compositionally biased region" description="Polar residues" evidence="7">
    <location>
        <begin position="53"/>
        <end position="63"/>
    </location>
</feature>
<evidence type="ECO:0000256" key="2">
    <source>
        <dbReference type="ARBA" id="ARBA00008141"/>
    </source>
</evidence>
<dbReference type="InterPro" id="IPR007007">
    <property type="entry name" value="Ninjurin"/>
</dbReference>